<dbReference type="NCBIfam" id="TIGR01330">
    <property type="entry name" value="bisphos_HAL2"/>
    <property type="match status" value="1"/>
</dbReference>
<evidence type="ECO:0000256" key="9">
    <source>
        <dbReference type="PIRSR" id="PIRSR600760-2"/>
    </source>
</evidence>
<evidence type="ECO:0000256" key="3">
    <source>
        <dbReference type="ARBA" id="ARBA00012633"/>
    </source>
</evidence>
<feature type="binding site" evidence="9">
    <location>
        <position position="136"/>
    </location>
    <ligand>
        <name>Mg(2+)</name>
        <dbReference type="ChEBI" id="CHEBI:18420"/>
        <label>1</label>
        <note>catalytic</note>
    </ligand>
</feature>
<gene>
    <name evidence="11" type="ORF">HRR80_003296</name>
</gene>
<comment type="caution">
    <text evidence="11">The sequence shown here is derived from an EMBL/GenBank/DDBJ whole genome shotgun (WGS) entry which is preliminary data.</text>
</comment>
<dbReference type="SUPFAM" id="SSF56655">
    <property type="entry name" value="Carbohydrate phosphatase"/>
    <property type="match status" value="1"/>
</dbReference>
<dbReference type="PANTHER" id="PTHR43200">
    <property type="entry name" value="PHOSPHATASE"/>
    <property type="match status" value="1"/>
</dbReference>
<feature type="binding site" evidence="9">
    <location>
        <position position="139"/>
    </location>
    <ligand>
        <name>Mg(2+)</name>
        <dbReference type="ChEBI" id="CHEBI:18420"/>
        <label>1</label>
        <note>catalytic</note>
    </ligand>
</feature>
<dbReference type="EC" id="3.1.3.7" evidence="3 10"/>
<evidence type="ECO:0000256" key="7">
    <source>
        <dbReference type="ARBA" id="ARBA00044479"/>
    </source>
</evidence>
<dbReference type="AlphaFoldDB" id="A0AAN6J061"/>
<dbReference type="Gene3D" id="3.30.540.10">
    <property type="entry name" value="Fructose-1,6-Bisphosphatase, subunit A, domain 1"/>
    <property type="match status" value="1"/>
</dbReference>
<name>A0AAN6J061_EXODE</name>
<organism evidence="11 12">
    <name type="scientific">Exophiala dermatitidis</name>
    <name type="common">Black yeast-like fungus</name>
    <name type="synonym">Wangiella dermatitidis</name>
    <dbReference type="NCBI Taxonomy" id="5970"/>
    <lineage>
        <taxon>Eukaryota</taxon>
        <taxon>Fungi</taxon>
        <taxon>Dikarya</taxon>
        <taxon>Ascomycota</taxon>
        <taxon>Pezizomycotina</taxon>
        <taxon>Eurotiomycetes</taxon>
        <taxon>Chaetothyriomycetidae</taxon>
        <taxon>Chaetothyriales</taxon>
        <taxon>Herpotrichiellaceae</taxon>
        <taxon>Exophiala</taxon>
    </lineage>
</organism>
<dbReference type="GO" id="GO:0000103">
    <property type="term" value="P:sulfate assimilation"/>
    <property type="evidence" value="ECO:0007669"/>
    <property type="project" value="TreeGrafter"/>
</dbReference>
<dbReference type="Proteomes" id="UP001161757">
    <property type="component" value="Unassembled WGS sequence"/>
</dbReference>
<evidence type="ECO:0000256" key="10">
    <source>
        <dbReference type="RuleBase" id="RU368076"/>
    </source>
</evidence>
<keyword evidence="5 10" id="KW-0378">Hydrolase</keyword>
<dbReference type="PROSITE" id="PS00629">
    <property type="entry name" value="IMP_1"/>
    <property type="match status" value="1"/>
</dbReference>
<dbReference type="InterPro" id="IPR006239">
    <property type="entry name" value="DPNP"/>
</dbReference>
<feature type="binding site" evidence="9">
    <location>
        <position position="72"/>
    </location>
    <ligand>
        <name>Mg(2+)</name>
        <dbReference type="ChEBI" id="CHEBI:18420"/>
        <label>1</label>
        <note>catalytic</note>
    </ligand>
</feature>
<comment type="function">
    <text evidence="10">Converts adenosine 3'-phosphate 5'-phosphosulfate (PAPS) to adenosine 5'-phosphosulfate (APS) and 3'(2')-phosphoadenosine 5'-phosphate (PAP) to AMP.</text>
</comment>
<dbReference type="InterPro" id="IPR000760">
    <property type="entry name" value="Inositol_monophosphatase-like"/>
</dbReference>
<dbReference type="InterPro" id="IPR051090">
    <property type="entry name" value="Inositol_monoP_superfamily"/>
</dbReference>
<dbReference type="GO" id="GO:0046872">
    <property type="term" value="F:metal ion binding"/>
    <property type="evidence" value="ECO:0007669"/>
    <property type="project" value="UniProtKB-UniRule"/>
</dbReference>
<sequence>MASSTSYSHELEIALLTVQRASLLTKRVVTALDKGVTDKSDASPVTIADFAAQALIISALHRNFPADGFIGEESAEALRSNPELCDRVWELVSTTALEDPNGEAVLGQVKSKEEMLEVIDLGAGSESKSGRTWILDPVDGTATFMRNQQYVVCLALVEGGKQKLGVLGCPNLLIGPSGEVREDLVDTSGLGQMLSAIEGQGAYIRPITRGKIATPKKLDKINDVVDPAKIRWCDSLASNSITPQNHRAVAEKIGSYGWPGTDIWAMQMKYVALTLGACDAMVRIPPKKAYRASVWDHAGGQLLYTEVGGALSDTTGKPFDFGLGRSLEANLGLIAAPPSIHPRLVEAAKEVIATAGDEEWTDTRHAGETFVSGA</sequence>
<accession>A0AAN6J061</accession>
<dbReference type="Pfam" id="PF00459">
    <property type="entry name" value="Inositol_P"/>
    <property type="match status" value="1"/>
</dbReference>
<evidence type="ECO:0000256" key="8">
    <source>
        <dbReference type="ARBA" id="ARBA00044484"/>
    </source>
</evidence>
<evidence type="ECO:0000256" key="1">
    <source>
        <dbReference type="ARBA" id="ARBA00001946"/>
    </source>
</evidence>
<proteinExistence type="inferred from homology"/>
<dbReference type="GO" id="GO:0008441">
    <property type="term" value="F:3'(2'),5'-bisphosphate nucleotidase activity"/>
    <property type="evidence" value="ECO:0007669"/>
    <property type="project" value="UniProtKB-UniRule"/>
</dbReference>
<reference evidence="11" key="1">
    <citation type="submission" date="2023-01" db="EMBL/GenBank/DDBJ databases">
        <title>Exophiala dermititidis isolated from Cystic Fibrosis Patient.</title>
        <authorList>
            <person name="Kurbessoian T."/>
            <person name="Crocker A."/>
            <person name="Murante D."/>
            <person name="Hogan D.A."/>
            <person name="Stajich J.E."/>
        </authorList>
    </citation>
    <scope>NUCLEOTIDE SEQUENCE</scope>
    <source>
        <strain evidence="11">Ex8</strain>
    </source>
</reference>
<dbReference type="CDD" id="cd01517">
    <property type="entry name" value="PAP_phosphatase"/>
    <property type="match status" value="1"/>
</dbReference>
<dbReference type="GO" id="GO:0043647">
    <property type="term" value="P:inositol phosphate metabolic process"/>
    <property type="evidence" value="ECO:0007669"/>
    <property type="project" value="UniProtKB-UniRule"/>
</dbReference>
<evidence type="ECO:0000256" key="4">
    <source>
        <dbReference type="ARBA" id="ARBA00022723"/>
    </source>
</evidence>
<protein>
    <recommendedName>
        <fullName evidence="3 10">3'(2'),5'-bisphosphate nucleotidase</fullName>
        <ecNumber evidence="3 10">3.1.3.7</ecNumber>
    </recommendedName>
</protein>
<evidence type="ECO:0000256" key="2">
    <source>
        <dbReference type="ARBA" id="ARBA00009759"/>
    </source>
</evidence>
<dbReference type="Gene3D" id="3.40.190.80">
    <property type="match status" value="1"/>
</dbReference>
<dbReference type="EMBL" id="JAJGCB010000004">
    <property type="protein sequence ID" value="KAJ8993271.1"/>
    <property type="molecule type" value="Genomic_DNA"/>
</dbReference>
<comment type="similarity">
    <text evidence="2 10">Belongs to the inositol monophosphatase superfamily.</text>
</comment>
<dbReference type="InterPro" id="IPR020583">
    <property type="entry name" value="Inositol_monoP_metal-BS"/>
</dbReference>
<dbReference type="PRINTS" id="PR00377">
    <property type="entry name" value="IMPHPHTASES"/>
</dbReference>
<evidence type="ECO:0000256" key="6">
    <source>
        <dbReference type="ARBA" id="ARBA00022842"/>
    </source>
</evidence>
<feature type="binding site" evidence="9">
    <location>
        <position position="296"/>
    </location>
    <ligand>
        <name>Mg(2+)</name>
        <dbReference type="ChEBI" id="CHEBI:18420"/>
        <label>1</label>
        <note>catalytic</note>
    </ligand>
</feature>
<evidence type="ECO:0000313" key="11">
    <source>
        <dbReference type="EMBL" id="KAJ8993271.1"/>
    </source>
</evidence>
<comment type="catalytic activity">
    <reaction evidence="7">
        <text>adenosine 3',5'-bisphosphate + H2O = AMP + phosphate</text>
        <dbReference type="Rhea" id="RHEA:10040"/>
        <dbReference type="ChEBI" id="CHEBI:15377"/>
        <dbReference type="ChEBI" id="CHEBI:43474"/>
        <dbReference type="ChEBI" id="CHEBI:58343"/>
        <dbReference type="ChEBI" id="CHEBI:456215"/>
        <dbReference type="EC" id="3.1.3.7"/>
    </reaction>
    <physiologicalReaction direction="left-to-right" evidence="7">
        <dbReference type="Rhea" id="RHEA:10041"/>
    </physiologicalReaction>
</comment>
<keyword evidence="4 9" id="KW-0479">Metal-binding</keyword>
<keyword evidence="6 9" id="KW-0460">Magnesium</keyword>
<comment type="catalytic activity">
    <reaction evidence="8">
        <text>3'-phosphoadenylyl sulfate + H2O = adenosine 5'-phosphosulfate + phosphate</text>
        <dbReference type="Rhea" id="RHEA:77639"/>
        <dbReference type="ChEBI" id="CHEBI:15377"/>
        <dbReference type="ChEBI" id="CHEBI:43474"/>
        <dbReference type="ChEBI" id="CHEBI:58243"/>
        <dbReference type="ChEBI" id="CHEBI:58339"/>
        <dbReference type="EC" id="3.1.3.7"/>
    </reaction>
    <physiologicalReaction direction="left-to-right" evidence="8">
        <dbReference type="Rhea" id="RHEA:77640"/>
    </physiologicalReaction>
</comment>
<evidence type="ECO:0000313" key="12">
    <source>
        <dbReference type="Proteomes" id="UP001161757"/>
    </source>
</evidence>
<dbReference type="PANTHER" id="PTHR43200:SF2">
    <property type="entry name" value="3'(2'),5'-BISPHOSPHATE NUCLEOTIDASE"/>
    <property type="match status" value="1"/>
</dbReference>
<comment type="cofactor">
    <cofactor evidence="1 9 10">
        <name>Mg(2+)</name>
        <dbReference type="ChEBI" id="CHEBI:18420"/>
    </cofactor>
</comment>
<evidence type="ECO:0000256" key="5">
    <source>
        <dbReference type="ARBA" id="ARBA00022801"/>
    </source>
</evidence>